<dbReference type="Proteomes" id="UP001446032">
    <property type="component" value="Unassembled WGS sequence"/>
</dbReference>
<protein>
    <submittedName>
        <fullName evidence="2">Uncharacterized protein</fullName>
    </submittedName>
</protein>
<accession>A0ABV1AKY2</accession>
<evidence type="ECO:0000313" key="3">
    <source>
        <dbReference type="Proteomes" id="UP001446032"/>
    </source>
</evidence>
<gene>
    <name evidence="2" type="ORF">WMO75_05840</name>
</gene>
<name>A0ABV1AKY2_9FIRM</name>
<reference evidence="2 3" key="1">
    <citation type="submission" date="2024-03" db="EMBL/GenBank/DDBJ databases">
        <title>Human intestinal bacterial collection.</title>
        <authorList>
            <person name="Pauvert C."/>
            <person name="Hitch T.C.A."/>
            <person name="Clavel T."/>
        </authorList>
    </citation>
    <scope>NUCLEOTIDE SEQUENCE [LARGE SCALE GENOMIC DNA]</scope>
    <source>
        <strain evidence="2 3">CLA-AA-H95</strain>
    </source>
</reference>
<comment type="caution">
    <text evidence="2">The sequence shown here is derived from an EMBL/GenBank/DDBJ whole genome shotgun (WGS) entry which is preliminary data.</text>
</comment>
<keyword evidence="1" id="KW-0472">Membrane</keyword>
<dbReference type="EMBL" id="JBBMEI010000013">
    <property type="protein sequence ID" value="MEQ2357867.1"/>
    <property type="molecule type" value="Genomic_DNA"/>
</dbReference>
<proteinExistence type="predicted"/>
<keyword evidence="3" id="KW-1185">Reference proteome</keyword>
<organism evidence="2 3">
    <name type="scientific">Blautia intestinihominis</name>
    <dbReference type="NCBI Taxonomy" id="3133152"/>
    <lineage>
        <taxon>Bacteria</taxon>
        <taxon>Bacillati</taxon>
        <taxon>Bacillota</taxon>
        <taxon>Clostridia</taxon>
        <taxon>Lachnospirales</taxon>
        <taxon>Lachnospiraceae</taxon>
        <taxon>Blautia</taxon>
    </lineage>
</organism>
<feature type="transmembrane region" description="Helical" evidence="1">
    <location>
        <begin position="133"/>
        <end position="153"/>
    </location>
</feature>
<feature type="transmembrane region" description="Helical" evidence="1">
    <location>
        <begin position="21"/>
        <end position="37"/>
    </location>
</feature>
<feature type="transmembrane region" description="Helical" evidence="1">
    <location>
        <begin position="43"/>
        <end position="60"/>
    </location>
</feature>
<keyword evidence="1" id="KW-0812">Transmembrane</keyword>
<sequence length="244" mass="28834">MKQLEKARKYEELYKELFDRNSKVTTICLLLCGAFWVLKLYVLSEQCLILFFFSGGLYGVRRIHREYVQLGEYYLPDQLRTSSTCNKVLYKGNVIPVSRANVIDVWILVCCLGAATLLLWIECIFSKDIEGTPALIMFYGIVPVICLEYISGFRTVHRRLKRLTWKNFRYHIGWCNIGEKLPKQYKLGNCEITKENRIFFRTYYTVKTTKTNNIYKKVMYCRKEEINIGSTYVLYEICGVRYIQ</sequence>
<evidence type="ECO:0000256" key="1">
    <source>
        <dbReference type="SAM" id="Phobius"/>
    </source>
</evidence>
<dbReference type="RefSeq" id="WP_022214321.1">
    <property type="nucleotide sequence ID" value="NZ_JBBMEI010000013.1"/>
</dbReference>
<keyword evidence="1" id="KW-1133">Transmembrane helix</keyword>
<feature type="transmembrane region" description="Helical" evidence="1">
    <location>
        <begin position="101"/>
        <end position="121"/>
    </location>
</feature>
<evidence type="ECO:0000313" key="2">
    <source>
        <dbReference type="EMBL" id="MEQ2357867.1"/>
    </source>
</evidence>